<feature type="chain" id="PRO_5003403399" evidence="2">
    <location>
        <begin position="19"/>
        <end position="491"/>
    </location>
</feature>
<keyword evidence="4" id="KW-1185">Reference proteome</keyword>
<feature type="compositionally biased region" description="Polar residues" evidence="1">
    <location>
        <begin position="355"/>
        <end position="364"/>
    </location>
</feature>
<evidence type="ECO:0000313" key="4">
    <source>
        <dbReference type="Proteomes" id="UP000008068"/>
    </source>
</evidence>
<feature type="signal peptide" evidence="2">
    <location>
        <begin position="1"/>
        <end position="18"/>
    </location>
</feature>
<feature type="compositionally biased region" description="Polar residues" evidence="1">
    <location>
        <begin position="372"/>
        <end position="389"/>
    </location>
</feature>
<gene>
    <name evidence="3" type="ORF">CAEBREN_23019</name>
</gene>
<proteinExistence type="predicted"/>
<dbReference type="AlphaFoldDB" id="G0MQG8"/>
<dbReference type="STRING" id="135651.G0MQG8"/>
<protein>
    <submittedName>
        <fullName evidence="3">Uncharacterized protein</fullName>
    </submittedName>
</protein>
<keyword evidence="2" id="KW-0732">Signal</keyword>
<evidence type="ECO:0000256" key="2">
    <source>
        <dbReference type="SAM" id="SignalP"/>
    </source>
</evidence>
<feature type="region of interest" description="Disordered" evidence="1">
    <location>
        <begin position="355"/>
        <end position="389"/>
    </location>
</feature>
<dbReference type="Proteomes" id="UP000008068">
    <property type="component" value="Unassembled WGS sequence"/>
</dbReference>
<organism evidence="4">
    <name type="scientific">Caenorhabditis brenneri</name>
    <name type="common">Nematode worm</name>
    <dbReference type="NCBI Taxonomy" id="135651"/>
    <lineage>
        <taxon>Eukaryota</taxon>
        <taxon>Metazoa</taxon>
        <taxon>Ecdysozoa</taxon>
        <taxon>Nematoda</taxon>
        <taxon>Chromadorea</taxon>
        <taxon>Rhabditida</taxon>
        <taxon>Rhabditina</taxon>
        <taxon>Rhabditomorpha</taxon>
        <taxon>Rhabditoidea</taxon>
        <taxon>Rhabditidae</taxon>
        <taxon>Peloderinae</taxon>
        <taxon>Caenorhabditis</taxon>
    </lineage>
</organism>
<sequence length="491" mass="52988">MVCPVFFLLLLLVSSSLADPHLVKKRMLVNSPKDIASTIAELPDGSFCSTGIDQEAFLKLVEMGKNHLTNKAKVIANELLRYETSVPITKTFKGFKHSDTYGYKVLASVAVLFSLPHQTNQKKPENSSDPKTHYFNEFFQFVEIGMLVLNDAAKKQLQEMLDEDHISMNMTEEEALRAYEMDEFRVIAALGRMFFLEIEAEKTVMKSLAKEKKRIKEFLRVDSFEDKWRGIKEKNGISSYISYDSTVIPHPREMTTTDSTPTDAITAGMETTAIKTTPTAPSATDLKTLPTKSTATVSFTSAPKTSFGESSVPTTTGLNTSDAESILTIPTTLPREATAVESLTVSTTTDFQISPAESTQTIPTTVPREATTAESPAVSTATGFQSSTAGSASTVTKTAGFQISTTESTQTIPTTLQLKASTTETSIVSTNMGLRSPALASTSALLTTLGYKSSTAESAPTVPVNTAFQTSTAGSTPTVSTIVELKTSTAK</sequence>
<evidence type="ECO:0000256" key="1">
    <source>
        <dbReference type="SAM" id="MobiDB-lite"/>
    </source>
</evidence>
<evidence type="ECO:0000313" key="3">
    <source>
        <dbReference type="EMBL" id="EGT41455.1"/>
    </source>
</evidence>
<dbReference type="InParanoid" id="G0MQG8"/>
<dbReference type="HOGENOM" id="CLU_555789_0_0_1"/>
<accession>G0MQG8</accession>
<reference evidence="4" key="1">
    <citation type="submission" date="2011-07" db="EMBL/GenBank/DDBJ databases">
        <authorList>
            <consortium name="Caenorhabditis brenneri Sequencing and Analysis Consortium"/>
            <person name="Wilson R.K."/>
        </authorList>
    </citation>
    <scope>NUCLEOTIDE SEQUENCE [LARGE SCALE GENOMIC DNA]</scope>
    <source>
        <strain evidence="4">PB2801</strain>
    </source>
</reference>
<dbReference type="EMBL" id="GL379807">
    <property type="protein sequence ID" value="EGT41455.1"/>
    <property type="molecule type" value="Genomic_DNA"/>
</dbReference>
<name>G0MQG8_CAEBE</name>